<proteinExistence type="predicted"/>
<comment type="caution">
    <text evidence="1">The sequence shown here is derived from an EMBL/GenBank/DDBJ whole genome shotgun (WGS) entry which is preliminary data.</text>
</comment>
<keyword evidence="1" id="KW-0326">Glycosidase</keyword>
<dbReference type="EMBL" id="MU003509">
    <property type="protein sequence ID" value="KAF2470037.1"/>
    <property type="molecule type" value="Genomic_DNA"/>
</dbReference>
<gene>
    <name evidence="1" type="ORF">BDR25DRAFT_36152</name>
</gene>
<sequence>MHILSSLSFALYAFSQARSLLKTPSYDFLVEQGQGHTRLRPHVQGYVGVQYQEPLNLAASITNATTRAEFALSALQIWYNAGTGLWNTCGWWNSANVLTMVSNLAKYDSNPQLQDLAKRIFANTITQAPAKNPLPGVETQTLNQKKVSLANTGYDKSMDDEGELITTYPEGWSKIRWDEDYKVEDIKLKLQGDPANLAAAPNPNDWLDGFYDDDLWWALGWIGAYDITKNMQYLQLAEGIFMATTKAWPTRCGNGGIFWSYKKDYMNAIANELFLSTAAHLANRAQNKSFYVDWAKRELDWFQKTGMINDRGTINDGLTEQCKNNNQTTWSYNQGVILGGLVELNKASPDPSYLTLAAKIAKAAIKELSDSNGVLHDKCGPLCGGDASQFKGIFVRNLQLLHEAAPDATYIKSIQANANSIWNNNRDEGNMLSINWAGPFIAPANASTHSSSMDALVAAITVK</sequence>
<keyword evidence="1" id="KW-0378">Hydrolase</keyword>
<evidence type="ECO:0000313" key="1">
    <source>
        <dbReference type="EMBL" id="KAF2470037.1"/>
    </source>
</evidence>
<keyword evidence="2" id="KW-1185">Reference proteome</keyword>
<organism evidence="1 2">
    <name type="scientific">Lindgomyces ingoldianus</name>
    <dbReference type="NCBI Taxonomy" id="673940"/>
    <lineage>
        <taxon>Eukaryota</taxon>
        <taxon>Fungi</taxon>
        <taxon>Dikarya</taxon>
        <taxon>Ascomycota</taxon>
        <taxon>Pezizomycotina</taxon>
        <taxon>Dothideomycetes</taxon>
        <taxon>Pleosporomycetidae</taxon>
        <taxon>Pleosporales</taxon>
        <taxon>Lindgomycetaceae</taxon>
        <taxon>Lindgomyces</taxon>
    </lineage>
</organism>
<dbReference type="Proteomes" id="UP000799755">
    <property type="component" value="Unassembled WGS sequence"/>
</dbReference>
<accession>A0ACB6QUV4</accession>
<evidence type="ECO:0000313" key="2">
    <source>
        <dbReference type="Proteomes" id="UP000799755"/>
    </source>
</evidence>
<protein>
    <submittedName>
        <fullName evidence="1">Six-hairpin glycosidase</fullName>
    </submittedName>
</protein>
<reference evidence="1" key="1">
    <citation type="journal article" date="2020" name="Stud. Mycol.">
        <title>101 Dothideomycetes genomes: a test case for predicting lifestyles and emergence of pathogens.</title>
        <authorList>
            <person name="Haridas S."/>
            <person name="Albert R."/>
            <person name="Binder M."/>
            <person name="Bloem J."/>
            <person name="Labutti K."/>
            <person name="Salamov A."/>
            <person name="Andreopoulos B."/>
            <person name="Baker S."/>
            <person name="Barry K."/>
            <person name="Bills G."/>
            <person name="Bluhm B."/>
            <person name="Cannon C."/>
            <person name="Castanera R."/>
            <person name="Culley D."/>
            <person name="Daum C."/>
            <person name="Ezra D."/>
            <person name="Gonzalez J."/>
            <person name="Henrissat B."/>
            <person name="Kuo A."/>
            <person name="Liang C."/>
            <person name="Lipzen A."/>
            <person name="Lutzoni F."/>
            <person name="Magnuson J."/>
            <person name="Mondo S."/>
            <person name="Nolan M."/>
            <person name="Ohm R."/>
            <person name="Pangilinan J."/>
            <person name="Park H.-J."/>
            <person name="Ramirez L."/>
            <person name="Alfaro M."/>
            <person name="Sun H."/>
            <person name="Tritt A."/>
            <person name="Yoshinaga Y."/>
            <person name="Zwiers L.-H."/>
            <person name="Turgeon B."/>
            <person name="Goodwin S."/>
            <person name="Spatafora J."/>
            <person name="Crous P."/>
            <person name="Grigoriev I."/>
        </authorList>
    </citation>
    <scope>NUCLEOTIDE SEQUENCE</scope>
    <source>
        <strain evidence="1">ATCC 200398</strain>
    </source>
</reference>
<name>A0ACB6QUV4_9PLEO</name>